<proteinExistence type="predicted"/>
<name>A0A843UN63_COLES</name>
<comment type="caution">
    <text evidence="1">The sequence shown here is derived from an EMBL/GenBank/DDBJ whole genome shotgun (WGS) entry which is preliminary data.</text>
</comment>
<keyword evidence="2" id="KW-1185">Reference proteome</keyword>
<organism evidence="1 2">
    <name type="scientific">Colocasia esculenta</name>
    <name type="common">Wild taro</name>
    <name type="synonym">Arum esculentum</name>
    <dbReference type="NCBI Taxonomy" id="4460"/>
    <lineage>
        <taxon>Eukaryota</taxon>
        <taxon>Viridiplantae</taxon>
        <taxon>Streptophyta</taxon>
        <taxon>Embryophyta</taxon>
        <taxon>Tracheophyta</taxon>
        <taxon>Spermatophyta</taxon>
        <taxon>Magnoliopsida</taxon>
        <taxon>Liliopsida</taxon>
        <taxon>Araceae</taxon>
        <taxon>Aroideae</taxon>
        <taxon>Colocasieae</taxon>
        <taxon>Colocasia</taxon>
    </lineage>
</organism>
<gene>
    <name evidence="1" type="ORF">Taro_017449</name>
</gene>
<evidence type="ECO:0000313" key="2">
    <source>
        <dbReference type="Proteomes" id="UP000652761"/>
    </source>
</evidence>
<reference evidence="1" key="1">
    <citation type="submission" date="2017-07" db="EMBL/GenBank/DDBJ databases">
        <title>Taro Niue Genome Assembly and Annotation.</title>
        <authorList>
            <person name="Atibalentja N."/>
            <person name="Keating K."/>
            <person name="Fields C.J."/>
        </authorList>
    </citation>
    <scope>NUCLEOTIDE SEQUENCE</scope>
    <source>
        <strain evidence="1">Niue_2</strain>
        <tissue evidence="1">Leaf</tissue>
    </source>
</reference>
<feature type="non-terminal residue" evidence="1">
    <location>
        <position position="1"/>
    </location>
</feature>
<dbReference type="EMBL" id="NMUH01000796">
    <property type="protein sequence ID" value="MQL84948.1"/>
    <property type="molecule type" value="Genomic_DNA"/>
</dbReference>
<dbReference type="AlphaFoldDB" id="A0A843UN63"/>
<dbReference type="Proteomes" id="UP000652761">
    <property type="component" value="Unassembled WGS sequence"/>
</dbReference>
<sequence>YLCREGFENATNQAVTFSGFEPEFEQEKDGASGLELEELRMKLDEAFSPRILPLLGLSSRTYRAVAFAGSEPEFEREKDRASGLEHEELGMKLDEAFSPQILPLLGLSSRSSKPQQHVRVGHGKIGEYLCLLGLQGSIASEFEMKSDALLQLISNRSSYGKKTRSSLLFS</sequence>
<protein>
    <submittedName>
        <fullName evidence="1">Uncharacterized protein</fullName>
    </submittedName>
</protein>
<accession>A0A843UN63</accession>
<evidence type="ECO:0000313" key="1">
    <source>
        <dbReference type="EMBL" id="MQL84948.1"/>
    </source>
</evidence>